<dbReference type="PROSITE" id="PS51257">
    <property type="entry name" value="PROKAR_LIPOPROTEIN"/>
    <property type="match status" value="1"/>
</dbReference>
<gene>
    <name evidence="3" type="ORF">SAMN06295987_106192</name>
</gene>
<feature type="signal peptide" evidence="1">
    <location>
        <begin position="1"/>
        <end position="19"/>
    </location>
</feature>
<dbReference type="RefSeq" id="WP_079731299.1">
    <property type="nucleotide sequence ID" value="NZ_FVZE01000006.1"/>
</dbReference>
<dbReference type="STRING" id="428990.SAMN06295987_106192"/>
<evidence type="ECO:0000313" key="3">
    <source>
        <dbReference type="EMBL" id="SLK07331.1"/>
    </source>
</evidence>
<evidence type="ECO:0000259" key="2">
    <source>
        <dbReference type="PROSITE" id="PS50213"/>
    </source>
</evidence>
<dbReference type="SUPFAM" id="SSF82153">
    <property type="entry name" value="FAS1 domain"/>
    <property type="match status" value="1"/>
</dbReference>
<evidence type="ECO:0000313" key="4">
    <source>
        <dbReference type="Proteomes" id="UP000190989"/>
    </source>
</evidence>
<dbReference type="InterPro" id="IPR000782">
    <property type="entry name" value="FAS1_domain"/>
</dbReference>
<dbReference type="Gene3D" id="2.30.180.10">
    <property type="entry name" value="FAS1 domain"/>
    <property type="match status" value="1"/>
</dbReference>
<keyword evidence="4" id="KW-1185">Reference proteome</keyword>
<name>A0A1U6IH33_9SPHN</name>
<keyword evidence="1" id="KW-0732">Signal</keyword>
<feature type="domain" description="FAS1" evidence="2">
    <location>
        <begin position="41"/>
        <end position="188"/>
    </location>
</feature>
<dbReference type="PROSITE" id="PS50213">
    <property type="entry name" value="FAS1"/>
    <property type="match status" value="1"/>
</dbReference>
<proteinExistence type="predicted"/>
<dbReference type="AlphaFoldDB" id="A0A1U6IH33"/>
<dbReference type="Proteomes" id="UP000190989">
    <property type="component" value="Unassembled WGS sequence"/>
</dbReference>
<evidence type="ECO:0000256" key="1">
    <source>
        <dbReference type="SAM" id="SignalP"/>
    </source>
</evidence>
<accession>A0A1U6IH33</accession>
<dbReference type="EMBL" id="FVZE01000006">
    <property type="protein sequence ID" value="SLK07331.1"/>
    <property type="molecule type" value="Genomic_DNA"/>
</dbReference>
<protein>
    <submittedName>
        <fullName evidence="3">Fasciclin domain-containing protein</fullName>
    </submittedName>
</protein>
<dbReference type="InterPro" id="IPR036378">
    <property type="entry name" value="FAS1_dom_sf"/>
</dbReference>
<feature type="chain" id="PRO_5012414230" evidence="1">
    <location>
        <begin position="20"/>
        <end position="188"/>
    </location>
</feature>
<dbReference type="Pfam" id="PF02469">
    <property type="entry name" value="Fasciclin"/>
    <property type="match status" value="1"/>
</dbReference>
<sequence>MRIKHLTVALLGGASLAIAACSGGTPEDDSTGAAELATPESESLPALLDDADGLQTVAEALKETGISGIFEGKGSYTLLAPEDAAFAALGDSAKELTGGEDHAALAALLKDHLIPGYLTPQDISAAIDASQNGEVSMPTVSGEELTFTRKGDAISVSAPDGSQATFDGEALAGGSSIAIPLTGILKKI</sequence>
<reference evidence="4" key="1">
    <citation type="submission" date="2017-02" db="EMBL/GenBank/DDBJ databases">
        <authorList>
            <person name="Varghese N."/>
            <person name="Submissions S."/>
        </authorList>
    </citation>
    <scope>NUCLEOTIDE SEQUENCE [LARGE SCALE GENOMIC DNA]</scope>
    <source>
        <strain evidence="4">SM117</strain>
    </source>
</reference>
<organism evidence="3 4">
    <name type="scientific">Novosphingobium mathurense</name>
    <dbReference type="NCBI Taxonomy" id="428990"/>
    <lineage>
        <taxon>Bacteria</taxon>
        <taxon>Pseudomonadati</taxon>
        <taxon>Pseudomonadota</taxon>
        <taxon>Alphaproteobacteria</taxon>
        <taxon>Sphingomonadales</taxon>
        <taxon>Sphingomonadaceae</taxon>
        <taxon>Novosphingobium</taxon>
    </lineage>
</organism>
<dbReference type="SMART" id="SM00554">
    <property type="entry name" value="FAS1"/>
    <property type="match status" value="1"/>
</dbReference>